<protein>
    <submittedName>
        <fullName evidence="4">Leader peptidase (Prepilin peptidase)/N-methyltransferase</fullName>
        <ecNumber evidence="4">2.1.1.-</ecNumber>
        <ecNumber evidence="4">3.4.23.43</ecNumber>
    </submittedName>
</protein>
<keyword evidence="4" id="KW-0378">Hydrolase</keyword>
<dbReference type="InterPro" id="IPR050882">
    <property type="entry name" value="Prepilin_peptidase/N-MTase"/>
</dbReference>
<feature type="transmembrane region" description="Helical" evidence="2">
    <location>
        <begin position="189"/>
        <end position="209"/>
    </location>
</feature>
<keyword evidence="4" id="KW-0808">Transferase</keyword>
<dbReference type="AlphaFoldDB" id="A0A7W3P4N7"/>
<feature type="transmembrane region" description="Helical" evidence="2">
    <location>
        <begin position="86"/>
        <end position="103"/>
    </location>
</feature>
<evidence type="ECO:0000313" key="4">
    <source>
        <dbReference type="EMBL" id="MBA8793005.1"/>
    </source>
</evidence>
<organism evidence="4 5">
    <name type="scientific">Microlunatus kandeliicorticis</name>
    <dbReference type="NCBI Taxonomy" id="1759536"/>
    <lineage>
        <taxon>Bacteria</taxon>
        <taxon>Bacillati</taxon>
        <taxon>Actinomycetota</taxon>
        <taxon>Actinomycetes</taxon>
        <taxon>Propionibacteriales</taxon>
        <taxon>Propionibacteriaceae</taxon>
        <taxon>Microlunatus</taxon>
    </lineage>
</organism>
<keyword evidence="2" id="KW-0472">Membrane</keyword>
<dbReference type="InterPro" id="IPR000045">
    <property type="entry name" value="Prepilin_IV_endopep_pep"/>
</dbReference>
<dbReference type="PANTHER" id="PTHR30487">
    <property type="entry name" value="TYPE 4 PREPILIN-LIKE PROTEINS LEADER PEPTIDE-PROCESSING ENZYME"/>
    <property type="match status" value="1"/>
</dbReference>
<feature type="transmembrane region" description="Helical" evidence="2">
    <location>
        <begin position="35"/>
        <end position="53"/>
    </location>
</feature>
<feature type="transmembrane region" description="Helical" evidence="2">
    <location>
        <begin position="150"/>
        <end position="177"/>
    </location>
</feature>
<dbReference type="EMBL" id="JACGWT010000001">
    <property type="protein sequence ID" value="MBA8793005.1"/>
    <property type="molecule type" value="Genomic_DNA"/>
</dbReference>
<comment type="caution">
    <text evidence="4">The sequence shown here is derived from an EMBL/GenBank/DDBJ whole genome shotgun (WGS) entry which is preliminary data.</text>
</comment>
<keyword evidence="2" id="KW-1133">Transmembrane helix</keyword>
<reference evidence="4 5" key="1">
    <citation type="submission" date="2020-07" db="EMBL/GenBank/DDBJ databases">
        <title>Sequencing the genomes of 1000 actinobacteria strains.</title>
        <authorList>
            <person name="Klenk H.-P."/>
        </authorList>
    </citation>
    <scope>NUCLEOTIDE SEQUENCE [LARGE SCALE GENOMIC DNA]</scope>
    <source>
        <strain evidence="4 5">DSM 100723</strain>
    </source>
</reference>
<accession>A0A7W3P4N7</accession>
<keyword evidence="5" id="KW-1185">Reference proteome</keyword>
<evidence type="ECO:0000259" key="3">
    <source>
        <dbReference type="Pfam" id="PF01478"/>
    </source>
</evidence>
<evidence type="ECO:0000256" key="1">
    <source>
        <dbReference type="ARBA" id="ARBA00005801"/>
    </source>
</evidence>
<dbReference type="GO" id="GO:0008168">
    <property type="term" value="F:methyltransferase activity"/>
    <property type="evidence" value="ECO:0007669"/>
    <property type="project" value="UniProtKB-KW"/>
</dbReference>
<dbReference type="GO" id="GO:0032259">
    <property type="term" value="P:methylation"/>
    <property type="evidence" value="ECO:0007669"/>
    <property type="project" value="UniProtKB-KW"/>
</dbReference>
<evidence type="ECO:0000313" key="5">
    <source>
        <dbReference type="Proteomes" id="UP000523079"/>
    </source>
</evidence>
<dbReference type="EC" id="2.1.1.-" evidence="4"/>
<gene>
    <name evidence="4" type="ORF">FHX74_000599</name>
</gene>
<comment type="similarity">
    <text evidence="1">Belongs to the peptidase A24 family.</text>
</comment>
<dbReference type="Gene3D" id="1.20.120.1220">
    <property type="match status" value="1"/>
</dbReference>
<keyword evidence="2" id="KW-0812">Transmembrane</keyword>
<keyword evidence="4" id="KW-0489">Methyltransferase</keyword>
<dbReference type="Pfam" id="PF01478">
    <property type="entry name" value="Peptidase_A24"/>
    <property type="match status" value="1"/>
</dbReference>
<dbReference type="GO" id="GO:0005886">
    <property type="term" value="C:plasma membrane"/>
    <property type="evidence" value="ECO:0007669"/>
    <property type="project" value="TreeGrafter"/>
</dbReference>
<sequence>MTLLLVVAGGCALAGGFVARTLPRWLPDVRRPTAVPTAVLAAGLGAAAVVAGVRGPALVGFGLLAVGLAALVLVDVVEQRLPDRLVGATAVGVLVPLLVAAAVEGRWPRLGVAALTAVVITAGYFALAWVRPDDLGLGDVKLAGVLGLALGWLSPAVAVLGVLAGFGCGAVAAVVLLATRRVGRRGHFAFGPCMVAGAALAVLLGRTVLAG</sequence>
<dbReference type="PANTHER" id="PTHR30487:SF0">
    <property type="entry name" value="PREPILIN LEADER PEPTIDASE_N-METHYLTRANSFERASE-RELATED"/>
    <property type="match status" value="1"/>
</dbReference>
<feature type="domain" description="Prepilin type IV endopeptidase peptidase" evidence="3">
    <location>
        <begin position="63"/>
        <end position="165"/>
    </location>
</feature>
<proteinExistence type="inferred from homology"/>
<dbReference type="GO" id="GO:0006465">
    <property type="term" value="P:signal peptide processing"/>
    <property type="evidence" value="ECO:0007669"/>
    <property type="project" value="TreeGrafter"/>
</dbReference>
<feature type="transmembrane region" description="Helical" evidence="2">
    <location>
        <begin position="110"/>
        <end position="130"/>
    </location>
</feature>
<evidence type="ECO:0000256" key="2">
    <source>
        <dbReference type="SAM" id="Phobius"/>
    </source>
</evidence>
<dbReference type="GO" id="GO:0004190">
    <property type="term" value="F:aspartic-type endopeptidase activity"/>
    <property type="evidence" value="ECO:0007669"/>
    <property type="project" value="UniProtKB-EC"/>
</dbReference>
<dbReference type="EC" id="3.4.23.43" evidence="4"/>
<name>A0A7W3P4N7_9ACTN</name>
<feature type="transmembrane region" description="Helical" evidence="2">
    <location>
        <begin position="58"/>
        <end position="74"/>
    </location>
</feature>
<dbReference type="Proteomes" id="UP000523079">
    <property type="component" value="Unassembled WGS sequence"/>
</dbReference>